<keyword evidence="8" id="KW-1185">Reference proteome</keyword>
<feature type="region of interest" description="Disordered" evidence="5">
    <location>
        <begin position="178"/>
        <end position="200"/>
    </location>
</feature>
<organism evidence="7 8">
    <name type="scientific">Nocardioides panacihumi</name>
    <dbReference type="NCBI Taxonomy" id="400774"/>
    <lineage>
        <taxon>Bacteria</taxon>
        <taxon>Bacillati</taxon>
        <taxon>Actinomycetota</taxon>
        <taxon>Actinomycetes</taxon>
        <taxon>Propionibacteriales</taxon>
        <taxon>Nocardioidaceae</taxon>
        <taxon>Nocardioides</taxon>
    </lineage>
</organism>
<dbReference type="InterPro" id="IPR002502">
    <property type="entry name" value="Amidase_domain"/>
</dbReference>
<proteinExistence type="predicted"/>
<keyword evidence="3" id="KW-0378">Hydrolase</keyword>
<evidence type="ECO:0000259" key="6">
    <source>
        <dbReference type="SMART" id="SM00644"/>
    </source>
</evidence>
<sequence length="654" mass="72358">MPYLTDLAAVARKTSLDVIEVPGWETRGRGEMSDVRAVVCHHTATLNRTDDMPSLPTLINGRSDLAGPLSHFGLSRSGKVYVVAAGRCNHAGTVQNPSWGNSHSIGIEAEATGTDSTWPEIQMAAYAQLCRVLADHYGLSVSAVLGHKEVADPPGRKIDPNFDMTAFRLRVSALGGAPAPAPVQTTVPTPPPVPSPASTPGSASWWSWVPSLPWFEGETEGTGGATPVARRGDRRAGQDVLPLYLSGQALNVRRHLDSLRDFRRDEFGSQPARPSEGHVQAVNALLAKLRRPLITAVERLERAADAAQTRPTEVRLSRAMSMKTQAHDLVRATERVWDFYFELFGQRQSAFGEWLDACDRITLDCYQHVFMHLGVERSIPAPPPFCYMRTGFSPATFRRGIPLRRLGRQLNPFPLVQLPYHRMVNPWTMGAILHEVSHNLQNELQLEQAVPSSIGRHVRAAGVPAPVTAIWVRWNREIFGDMVGCMLGGEAFISSLMDVIGRSPAQSLGYSPHGVHPTPYLRLFLSCELLRRMGFEERARELRRAWTQLYPSPRGSSMPPQLLATADRAIPAVVDAVCYTPFPSLGGKALRDVIFFEPRHQAMIEEAGRRLAKGIDPGVVPERFMIGAVRSALDRRLAEPDRLMRNFYVQLARR</sequence>
<dbReference type="PANTHER" id="PTHR30417">
    <property type="entry name" value="N-ACETYLMURAMOYL-L-ALANINE AMIDASE AMID"/>
    <property type="match status" value="1"/>
</dbReference>
<protein>
    <recommendedName>
        <fullName evidence="2">N-acetylmuramoyl-L-alanine amidase</fullName>
        <ecNumber evidence="2">3.5.1.28</ecNumber>
    </recommendedName>
</protein>
<evidence type="ECO:0000256" key="1">
    <source>
        <dbReference type="ARBA" id="ARBA00001561"/>
    </source>
</evidence>
<dbReference type="PANTHER" id="PTHR30417:SF1">
    <property type="entry name" value="N-ACETYLMURAMOYL-L-ALANINE AMIDASE AMID"/>
    <property type="match status" value="1"/>
</dbReference>
<dbReference type="CDD" id="cd06583">
    <property type="entry name" value="PGRP"/>
    <property type="match status" value="1"/>
</dbReference>
<dbReference type="Pfam" id="PF01510">
    <property type="entry name" value="Amidase_2"/>
    <property type="match status" value="1"/>
</dbReference>
<evidence type="ECO:0000256" key="4">
    <source>
        <dbReference type="ARBA" id="ARBA00023316"/>
    </source>
</evidence>
<name>A0ABN2QNT8_9ACTN</name>
<dbReference type="InterPro" id="IPR036505">
    <property type="entry name" value="Amidase/PGRP_sf"/>
</dbReference>
<evidence type="ECO:0000313" key="8">
    <source>
        <dbReference type="Proteomes" id="UP001500571"/>
    </source>
</evidence>
<gene>
    <name evidence="7" type="ORF">GCM10009798_13770</name>
</gene>
<evidence type="ECO:0000256" key="5">
    <source>
        <dbReference type="SAM" id="MobiDB-lite"/>
    </source>
</evidence>
<accession>A0ABN2QNT8</accession>
<comment type="catalytic activity">
    <reaction evidence="1">
        <text>Hydrolyzes the link between N-acetylmuramoyl residues and L-amino acid residues in certain cell-wall glycopeptides.</text>
        <dbReference type="EC" id="3.5.1.28"/>
    </reaction>
</comment>
<evidence type="ECO:0000313" key="7">
    <source>
        <dbReference type="EMBL" id="GAA1955776.1"/>
    </source>
</evidence>
<feature type="compositionally biased region" description="Pro residues" evidence="5">
    <location>
        <begin position="188"/>
        <end position="197"/>
    </location>
</feature>
<dbReference type="RefSeq" id="WP_344043755.1">
    <property type="nucleotide sequence ID" value="NZ_BAAAPB010000001.1"/>
</dbReference>
<dbReference type="InterPro" id="IPR051206">
    <property type="entry name" value="NAMLAA_amidase_2"/>
</dbReference>
<evidence type="ECO:0000256" key="3">
    <source>
        <dbReference type="ARBA" id="ARBA00022801"/>
    </source>
</evidence>
<dbReference type="EMBL" id="BAAAPB010000001">
    <property type="protein sequence ID" value="GAA1955776.1"/>
    <property type="molecule type" value="Genomic_DNA"/>
</dbReference>
<feature type="domain" description="N-acetylmuramoyl-L-alanine amidase" evidence="6">
    <location>
        <begin position="23"/>
        <end position="155"/>
    </location>
</feature>
<dbReference type="EC" id="3.5.1.28" evidence="2"/>
<comment type="caution">
    <text evidence="7">The sequence shown here is derived from an EMBL/GenBank/DDBJ whole genome shotgun (WGS) entry which is preliminary data.</text>
</comment>
<keyword evidence="4" id="KW-0961">Cell wall biogenesis/degradation</keyword>
<reference evidence="7 8" key="1">
    <citation type="journal article" date="2019" name="Int. J. Syst. Evol. Microbiol.">
        <title>The Global Catalogue of Microorganisms (GCM) 10K type strain sequencing project: providing services to taxonomists for standard genome sequencing and annotation.</title>
        <authorList>
            <consortium name="The Broad Institute Genomics Platform"/>
            <consortium name="The Broad Institute Genome Sequencing Center for Infectious Disease"/>
            <person name="Wu L."/>
            <person name="Ma J."/>
        </authorList>
    </citation>
    <scope>NUCLEOTIDE SEQUENCE [LARGE SCALE GENOMIC DNA]</scope>
    <source>
        <strain evidence="7 8">JCM 15309</strain>
    </source>
</reference>
<evidence type="ECO:0000256" key="2">
    <source>
        <dbReference type="ARBA" id="ARBA00011901"/>
    </source>
</evidence>
<dbReference type="Proteomes" id="UP001500571">
    <property type="component" value="Unassembled WGS sequence"/>
</dbReference>
<feature type="compositionally biased region" description="Low complexity" evidence="5">
    <location>
        <begin position="178"/>
        <end position="187"/>
    </location>
</feature>
<dbReference type="SMART" id="SM00644">
    <property type="entry name" value="Ami_2"/>
    <property type="match status" value="1"/>
</dbReference>
<dbReference type="Gene3D" id="3.40.80.10">
    <property type="entry name" value="Peptidoglycan recognition protein-like"/>
    <property type="match status" value="1"/>
</dbReference>
<dbReference type="SUPFAM" id="SSF55846">
    <property type="entry name" value="N-acetylmuramoyl-L-alanine amidase-like"/>
    <property type="match status" value="1"/>
</dbReference>